<accession>A0ABV1A5N9</accession>
<dbReference type="Proteomes" id="UP001469553">
    <property type="component" value="Unassembled WGS sequence"/>
</dbReference>
<name>A0ABV1A5N9_9TELE</name>
<dbReference type="EMBL" id="JAHRIP010080184">
    <property type="protein sequence ID" value="MEQ2312768.1"/>
    <property type="molecule type" value="Genomic_DNA"/>
</dbReference>
<protein>
    <submittedName>
        <fullName evidence="2">Uncharacterized protein</fullName>
    </submittedName>
</protein>
<keyword evidence="3" id="KW-1185">Reference proteome</keyword>
<proteinExistence type="predicted"/>
<organism evidence="2 3">
    <name type="scientific">Ameca splendens</name>
    <dbReference type="NCBI Taxonomy" id="208324"/>
    <lineage>
        <taxon>Eukaryota</taxon>
        <taxon>Metazoa</taxon>
        <taxon>Chordata</taxon>
        <taxon>Craniata</taxon>
        <taxon>Vertebrata</taxon>
        <taxon>Euteleostomi</taxon>
        <taxon>Actinopterygii</taxon>
        <taxon>Neopterygii</taxon>
        <taxon>Teleostei</taxon>
        <taxon>Neoteleostei</taxon>
        <taxon>Acanthomorphata</taxon>
        <taxon>Ovalentaria</taxon>
        <taxon>Atherinomorphae</taxon>
        <taxon>Cyprinodontiformes</taxon>
        <taxon>Goodeidae</taxon>
        <taxon>Ameca</taxon>
    </lineage>
</organism>
<comment type="caution">
    <text evidence="2">The sequence shown here is derived from an EMBL/GenBank/DDBJ whole genome shotgun (WGS) entry which is preliminary data.</text>
</comment>
<gene>
    <name evidence="2" type="ORF">AMECASPLE_034629</name>
</gene>
<feature type="region of interest" description="Disordered" evidence="1">
    <location>
        <begin position="22"/>
        <end position="50"/>
    </location>
</feature>
<reference evidence="2 3" key="1">
    <citation type="submission" date="2021-06" db="EMBL/GenBank/DDBJ databases">
        <authorList>
            <person name="Palmer J.M."/>
        </authorList>
    </citation>
    <scope>NUCLEOTIDE SEQUENCE [LARGE SCALE GENOMIC DNA]</scope>
    <source>
        <strain evidence="2 3">AS_MEX2019</strain>
        <tissue evidence="2">Muscle</tissue>
    </source>
</reference>
<sequence length="149" mass="16938">MGWVMLSNRDDSLAAILSHITSTGSRGHPDQPVQSLSDSSRDADPPAHHTIMPQQSYKGLYVVRPVQFVIQMNPKALRDLNVHTVAVQWFQWRMFVPVEVYHHLFGFSNIYLEVVVLAPVHKVLSQFSILLVIPISDEPNNCRVVRELL</sequence>
<evidence type="ECO:0000256" key="1">
    <source>
        <dbReference type="SAM" id="MobiDB-lite"/>
    </source>
</evidence>
<evidence type="ECO:0000313" key="2">
    <source>
        <dbReference type="EMBL" id="MEQ2312768.1"/>
    </source>
</evidence>
<evidence type="ECO:0000313" key="3">
    <source>
        <dbReference type="Proteomes" id="UP001469553"/>
    </source>
</evidence>